<evidence type="ECO:0000313" key="2">
    <source>
        <dbReference type="EMBL" id="GJT25933.1"/>
    </source>
</evidence>
<evidence type="ECO:0000313" key="3">
    <source>
        <dbReference type="Proteomes" id="UP001151760"/>
    </source>
</evidence>
<evidence type="ECO:0000256" key="1">
    <source>
        <dbReference type="SAM" id="MobiDB-lite"/>
    </source>
</evidence>
<gene>
    <name evidence="2" type="ORF">Tco_0895870</name>
</gene>
<accession>A0ABQ5CJ13</accession>
<feature type="region of interest" description="Disordered" evidence="1">
    <location>
        <begin position="1"/>
        <end position="23"/>
    </location>
</feature>
<keyword evidence="3" id="KW-1185">Reference proteome</keyword>
<protein>
    <submittedName>
        <fullName evidence="2">Uncharacterized protein</fullName>
    </submittedName>
</protein>
<reference evidence="2" key="2">
    <citation type="submission" date="2022-01" db="EMBL/GenBank/DDBJ databases">
        <authorList>
            <person name="Yamashiro T."/>
            <person name="Shiraishi A."/>
            <person name="Satake H."/>
            <person name="Nakayama K."/>
        </authorList>
    </citation>
    <scope>NUCLEOTIDE SEQUENCE</scope>
</reference>
<dbReference type="Proteomes" id="UP001151760">
    <property type="component" value="Unassembled WGS sequence"/>
</dbReference>
<name>A0ABQ5CJ13_9ASTR</name>
<organism evidence="2 3">
    <name type="scientific">Tanacetum coccineum</name>
    <dbReference type="NCBI Taxonomy" id="301880"/>
    <lineage>
        <taxon>Eukaryota</taxon>
        <taxon>Viridiplantae</taxon>
        <taxon>Streptophyta</taxon>
        <taxon>Embryophyta</taxon>
        <taxon>Tracheophyta</taxon>
        <taxon>Spermatophyta</taxon>
        <taxon>Magnoliopsida</taxon>
        <taxon>eudicotyledons</taxon>
        <taxon>Gunneridae</taxon>
        <taxon>Pentapetalae</taxon>
        <taxon>asterids</taxon>
        <taxon>campanulids</taxon>
        <taxon>Asterales</taxon>
        <taxon>Asteraceae</taxon>
        <taxon>Asteroideae</taxon>
        <taxon>Anthemideae</taxon>
        <taxon>Anthemidinae</taxon>
        <taxon>Tanacetum</taxon>
    </lineage>
</organism>
<reference evidence="2" key="1">
    <citation type="journal article" date="2022" name="Int. J. Mol. Sci.">
        <title>Draft Genome of Tanacetum Coccineum: Genomic Comparison of Closely Related Tanacetum-Family Plants.</title>
        <authorList>
            <person name="Yamashiro T."/>
            <person name="Shiraishi A."/>
            <person name="Nakayama K."/>
            <person name="Satake H."/>
        </authorList>
    </citation>
    <scope>NUCLEOTIDE SEQUENCE</scope>
</reference>
<comment type="caution">
    <text evidence="2">The sequence shown here is derived from an EMBL/GenBank/DDBJ whole genome shotgun (WGS) entry which is preliminary data.</text>
</comment>
<proteinExistence type="predicted"/>
<sequence length="183" mass="21251">MSTLNQQTLADLGANERPSLLERGNYMPRESRFRRFLDNKLEDGERMWNSIQNGPYLRPMIPNPDDTTKQILEPLSKMTTELGMMKEIKLFSVFHELNQLRERQMFSVITAIKKGHYARDYHKPRVRDAKYVREQMLLGVKDEAGSNLNNEENDFMLDTSMEKKQMKSVTAVVLGVYDGSNSN</sequence>
<dbReference type="EMBL" id="BQNB010014252">
    <property type="protein sequence ID" value="GJT25933.1"/>
    <property type="molecule type" value="Genomic_DNA"/>
</dbReference>